<protein>
    <submittedName>
        <fullName evidence="12">D-alanyl-D-alanine carboxypeptidase</fullName>
    </submittedName>
</protein>
<feature type="domain" description="Peptidase S11 D-alanyl-D-alanine carboxypeptidase A N-terminal" evidence="11">
    <location>
        <begin position="85"/>
        <end position="303"/>
    </location>
</feature>
<dbReference type="PANTHER" id="PTHR21581:SF6">
    <property type="entry name" value="TRAFFICKING PROTEIN PARTICLE COMPLEX SUBUNIT 12"/>
    <property type="match status" value="1"/>
</dbReference>
<dbReference type="Gene3D" id="3.40.710.10">
    <property type="entry name" value="DD-peptidase/beta-lactamase superfamily"/>
    <property type="match status" value="1"/>
</dbReference>
<keyword evidence="6" id="KW-0961">Cell wall biogenesis/degradation</keyword>
<dbReference type="Pfam" id="PF00768">
    <property type="entry name" value="Peptidase_S11"/>
    <property type="match status" value="1"/>
</dbReference>
<comment type="similarity">
    <text evidence="1 9">Belongs to the peptidase S11 family.</text>
</comment>
<dbReference type="PANTHER" id="PTHR21581">
    <property type="entry name" value="D-ALANYL-D-ALANINE CARBOXYPEPTIDASE"/>
    <property type="match status" value="1"/>
</dbReference>
<keyword evidence="3" id="KW-0378">Hydrolase</keyword>
<evidence type="ECO:0000256" key="7">
    <source>
        <dbReference type="PIRSR" id="PIRSR618044-1"/>
    </source>
</evidence>
<dbReference type="GO" id="GO:0009002">
    <property type="term" value="F:serine-type D-Ala-D-Ala carboxypeptidase activity"/>
    <property type="evidence" value="ECO:0007669"/>
    <property type="project" value="InterPro"/>
</dbReference>
<keyword evidence="12" id="KW-0645">Protease</keyword>
<evidence type="ECO:0000313" key="13">
    <source>
        <dbReference type="Proteomes" id="UP000269438"/>
    </source>
</evidence>
<dbReference type="PRINTS" id="PR00725">
    <property type="entry name" value="DADACBPTASE1"/>
</dbReference>
<keyword evidence="5" id="KW-0573">Peptidoglycan synthesis</keyword>
<keyword evidence="13" id="KW-1185">Reference proteome</keyword>
<feature type="active site" description="Proton acceptor" evidence="7">
    <location>
        <position position="102"/>
    </location>
</feature>
<dbReference type="OrthoDB" id="5241551at2"/>
<name>A0A3L7AQI0_9MICO</name>
<dbReference type="GO" id="GO:0008360">
    <property type="term" value="P:regulation of cell shape"/>
    <property type="evidence" value="ECO:0007669"/>
    <property type="project" value="UniProtKB-KW"/>
</dbReference>
<evidence type="ECO:0000256" key="4">
    <source>
        <dbReference type="ARBA" id="ARBA00022960"/>
    </source>
</evidence>
<gene>
    <name evidence="12" type="ORF">D9V34_05645</name>
</gene>
<evidence type="ECO:0000256" key="6">
    <source>
        <dbReference type="ARBA" id="ARBA00023316"/>
    </source>
</evidence>
<keyword evidence="10" id="KW-1133">Transmembrane helix</keyword>
<evidence type="ECO:0000256" key="8">
    <source>
        <dbReference type="PIRSR" id="PIRSR618044-2"/>
    </source>
</evidence>
<accession>A0A3L7AQI0</accession>
<evidence type="ECO:0000256" key="9">
    <source>
        <dbReference type="RuleBase" id="RU004016"/>
    </source>
</evidence>
<keyword evidence="2" id="KW-0732">Signal</keyword>
<dbReference type="SUPFAM" id="SSF56601">
    <property type="entry name" value="beta-lactamase/transpeptidase-like"/>
    <property type="match status" value="1"/>
</dbReference>
<feature type="active site" description="Acyl-ester intermediate" evidence="7">
    <location>
        <position position="99"/>
    </location>
</feature>
<proteinExistence type="inferred from homology"/>
<evidence type="ECO:0000256" key="1">
    <source>
        <dbReference type="ARBA" id="ARBA00007164"/>
    </source>
</evidence>
<comment type="caution">
    <text evidence="12">The sequence shown here is derived from an EMBL/GenBank/DDBJ whole genome shotgun (WGS) entry which is preliminary data.</text>
</comment>
<evidence type="ECO:0000259" key="11">
    <source>
        <dbReference type="Pfam" id="PF00768"/>
    </source>
</evidence>
<sequence>MTQFPLRRDRRSRARSRSLLRAPLAIAIVLAVLAACYGGYALLRPLPASAATPAATLATPTSAKEPIAWPANGVAAIGEVGYDGILASHGSQERTSIASMTKTITALVVLEKLPLAKGESGPTYTFTAQDQQIYQDTVAEGGSRAPVVVGAQVTERQLLEGLMLPSGNNYAITLANWAYGSMENFLPAARAWLDKHGLTDTVLADASGINPGSQSSPPNLVEIAKLVLAHPVLSTVVSEKTASIPALGEAGNLKNTNDLLGTGGVIGIKTGTTIVAGACLMFAAEREVAGKKVTVVGVVIGAPTHEELFASVSKLLDSTYSAFGEATLIKKGDPVGFIQTPWGSHANVVATEDATAVVWRDSPITRKVSIDPLASGKQGDPAGKITATENGVSVEVPVALADDLDGASVWWRLTNPM</sequence>
<dbReference type="AlphaFoldDB" id="A0A3L7AQI0"/>
<evidence type="ECO:0000256" key="5">
    <source>
        <dbReference type="ARBA" id="ARBA00022984"/>
    </source>
</evidence>
<dbReference type="Proteomes" id="UP000269438">
    <property type="component" value="Unassembled WGS sequence"/>
</dbReference>
<keyword evidence="4" id="KW-0133">Cell shape</keyword>
<dbReference type="InterPro" id="IPR012338">
    <property type="entry name" value="Beta-lactam/transpept-like"/>
</dbReference>
<dbReference type="InterPro" id="IPR018044">
    <property type="entry name" value="Peptidase_S11"/>
</dbReference>
<evidence type="ECO:0000256" key="2">
    <source>
        <dbReference type="ARBA" id="ARBA00022729"/>
    </source>
</evidence>
<evidence type="ECO:0000256" key="10">
    <source>
        <dbReference type="SAM" id="Phobius"/>
    </source>
</evidence>
<feature type="transmembrane region" description="Helical" evidence="10">
    <location>
        <begin position="20"/>
        <end position="43"/>
    </location>
</feature>
<dbReference type="GO" id="GO:0071555">
    <property type="term" value="P:cell wall organization"/>
    <property type="evidence" value="ECO:0007669"/>
    <property type="project" value="UniProtKB-KW"/>
</dbReference>
<keyword evidence="10" id="KW-0812">Transmembrane</keyword>
<dbReference type="GO" id="GO:0006508">
    <property type="term" value="P:proteolysis"/>
    <property type="evidence" value="ECO:0007669"/>
    <property type="project" value="InterPro"/>
</dbReference>
<keyword evidence="12" id="KW-0121">Carboxypeptidase</keyword>
<dbReference type="EMBL" id="RCUY01000005">
    <property type="protein sequence ID" value="RLP82739.1"/>
    <property type="molecule type" value="Genomic_DNA"/>
</dbReference>
<dbReference type="InterPro" id="IPR001967">
    <property type="entry name" value="Peptidase_S11_N"/>
</dbReference>
<organism evidence="12 13">
    <name type="scientific">Mycetocola lacteus</name>
    <dbReference type="NCBI Taxonomy" id="76637"/>
    <lineage>
        <taxon>Bacteria</taxon>
        <taxon>Bacillati</taxon>
        <taxon>Actinomycetota</taxon>
        <taxon>Actinomycetes</taxon>
        <taxon>Micrococcales</taxon>
        <taxon>Microbacteriaceae</taxon>
        <taxon>Mycetocola</taxon>
    </lineage>
</organism>
<keyword evidence="10" id="KW-0472">Membrane</keyword>
<feature type="active site" evidence="7">
    <location>
        <position position="166"/>
    </location>
</feature>
<reference evidence="12 13" key="1">
    <citation type="submission" date="2018-10" db="EMBL/GenBank/DDBJ databases">
        <authorList>
            <person name="Li J."/>
        </authorList>
    </citation>
    <scope>NUCLEOTIDE SEQUENCE [LARGE SCALE GENOMIC DNA]</scope>
    <source>
        <strain evidence="12 13">JCM 11654</strain>
    </source>
</reference>
<dbReference type="RefSeq" id="WP_121687909.1">
    <property type="nucleotide sequence ID" value="NZ_RCUY01000005.1"/>
</dbReference>
<evidence type="ECO:0000313" key="12">
    <source>
        <dbReference type="EMBL" id="RLP82739.1"/>
    </source>
</evidence>
<evidence type="ECO:0000256" key="3">
    <source>
        <dbReference type="ARBA" id="ARBA00022801"/>
    </source>
</evidence>
<feature type="binding site" evidence="8">
    <location>
        <position position="269"/>
    </location>
    <ligand>
        <name>substrate</name>
    </ligand>
</feature>
<dbReference type="GO" id="GO:0009252">
    <property type="term" value="P:peptidoglycan biosynthetic process"/>
    <property type="evidence" value="ECO:0007669"/>
    <property type="project" value="UniProtKB-KW"/>
</dbReference>